<dbReference type="GO" id="GO:0005737">
    <property type="term" value="C:cytoplasm"/>
    <property type="evidence" value="ECO:0007669"/>
    <property type="project" value="TreeGrafter"/>
</dbReference>
<dbReference type="PANTHER" id="PTHR13774:SF17">
    <property type="entry name" value="PHENAZINE BIOSYNTHESIS-LIKE DOMAIN-CONTAINING PROTEIN"/>
    <property type="match status" value="1"/>
</dbReference>
<dbReference type="SUPFAM" id="SSF54506">
    <property type="entry name" value="Diaminopimelate epimerase-like"/>
    <property type="match status" value="1"/>
</dbReference>
<comment type="similarity">
    <text evidence="1">Belongs to the PhzF family.</text>
</comment>
<proteinExistence type="inferred from homology"/>
<reference evidence="3" key="1">
    <citation type="submission" date="2020-08" db="EMBL/GenBank/DDBJ databases">
        <title>Multicomponent nature underlies the extraordinary mechanical properties of spider dragline silk.</title>
        <authorList>
            <person name="Kono N."/>
            <person name="Nakamura H."/>
            <person name="Mori M."/>
            <person name="Yoshida Y."/>
            <person name="Ohtoshi R."/>
            <person name="Malay A.D."/>
            <person name="Moran D.A.P."/>
            <person name="Tomita M."/>
            <person name="Numata K."/>
            <person name="Arakawa K."/>
        </authorList>
    </citation>
    <scope>NUCLEOTIDE SEQUENCE</scope>
</reference>
<dbReference type="NCBIfam" id="TIGR00654">
    <property type="entry name" value="PhzF_family"/>
    <property type="match status" value="1"/>
</dbReference>
<keyword evidence="2" id="KW-0413">Isomerase</keyword>
<keyword evidence="4" id="KW-1185">Reference proteome</keyword>
<evidence type="ECO:0000256" key="2">
    <source>
        <dbReference type="ARBA" id="ARBA00023235"/>
    </source>
</evidence>
<comment type="caution">
    <text evidence="3">The sequence shown here is derived from an EMBL/GenBank/DDBJ whole genome shotgun (WGS) entry which is preliminary data.</text>
</comment>
<dbReference type="AlphaFoldDB" id="A0A8X6QD04"/>
<dbReference type="Gene3D" id="3.10.310.10">
    <property type="entry name" value="Diaminopimelate Epimerase, Chain A, domain 1"/>
    <property type="match status" value="2"/>
</dbReference>
<evidence type="ECO:0000313" key="4">
    <source>
        <dbReference type="Proteomes" id="UP000887013"/>
    </source>
</evidence>
<dbReference type="InterPro" id="IPR003719">
    <property type="entry name" value="Phenazine_PhzF-like"/>
</dbReference>
<dbReference type="PANTHER" id="PTHR13774">
    <property type="entry name" value="PHENAZINE BIOSYNTHESIS PROTEIN"/>
    <property type="match status" value="1"/>
</dbReference>
<evidence type="ECO:0000313" key="3">
    <source>
        <dbReference type="EMBL" id="GFU15160.1"/>
    </source>
</evidence>
<name>A0A8X6QD04_NEPPI</name>
<sequence>MANLNSEKLNVLPLFIADAFTKKPFSGNPAAVCLLPSNYDIDNCTKQKIAAEMNLSQTAFLKTVKEGNTFQNGKRFTLEWFTPICEVPLCGHATMATSAVLFAECGNESEVVEFETLSGILKAKRLPDNRIEMEFPAYEFKSMMGKCDELIKAIVNDLPVQNVVFSTSKMYLIQLSDSVTRKQFEEMKPDDAKMLAAEPNRIIGAIVTLKASGEDCVDDEGNSYDFLTRFFTPWLGVSEDPVCGSSHCVLAPYWAKILYKKNFYGHYCSRREGNVHVQLVDDRILLSGHATVVVKGQLHM</sequence>
<dbReference type="PIRSF" id="PIRSF016184">
    <property type="entry name" value="PhzC_PhzF"/>
    <property type="match status" value="1"/>
</dbReference>
<dbReference type="Proteomes" id="UP000887013">
    <property type="component" value="Unassembled WGS sequence"/>
</dbReference>
<protein>
    <submittedName>
        <fullName evidence="3">Phenazine biosynthesis-like domain-containing protein 1</fullName>
    </submittedName>
</protein>
<dbReference type="EMBL" id="BMAW01126063">
    <property type="protein sequence ID" value="GFU15160.1"/>
    <property type="molecule type" value="Genomic_DNA"/>
</dbReference>
<organism evidence="3 4">
    <name type="scientific">Nephila pilipes</name>
    <name type="common">Giant wood spider</name>
    <name type="synonym">Nephila maculata</name>
    <dbReference type="NCBI Taxonomy" id="299642"/>
    <lineage>
        <taxon>Eukaryota</taxon>
        <taxon>Metazoa</taxon>
        <taxon>Ecdysozoa</taxon>
        <taxon>Arthropoda</taxon>
        <taxon>Chelicerata</taxon>
        <taxon>Arachnida</taxon>
        <taxon>Araneae</taxon>
        <taxon>Araneomorphae</taxon>
        <taxon>Entelegynae</taxon>
        <taxon>Araneoidea</taxon>
        <taxon>Nephilidae</taxon>
        <taxon>Nephila</taxon>
    </lineage>
</organism>
<dbReference type="GO" id="GO:0016853">
    <property type="term" value="F:isomerase activity"/>
    <property type="evidence" value="ECO:0007669"/>
    <property type="project" value="UniProtKB-KW"/>
</dbReference>
<accession>A0A8X6QD04</accession>
<dbReference type="Pfam" id="PF02567">
    <property type="entry name" value="PhzC-PhzF"/>
    <property type="match status" value="1"/>
</dbReference>
<dbReference type="OrthoDB" id="75169at2759"/>
<evidence type="ECO:0000256" key="1">
    <source>
        <dbReference type="ARBA" id="ARBA00008270"/>
    </source>
</evidence>
<gene>
    <name evidence="3" type="primary">Pbld1</name>
    <name evidence="3" type="ORF">NPIL_317781</name>
</gene>